<gene>
    <name evidence="1" type="ORF">PHYPA_014705</name>
</gene>
<dbReference type="InParanoid" id="A0A2K1JTS7"/>
<sequence>MDEDWRIYVESKHGGLQCLHKPTNLFQTEPPFHPLSTARFLFFHAEEGLRYLFLCQQKANTAKKWSLQTMPPSPKSSICSNLYHQEQKKDEETEQIEKFSELIKKVEEERPQPRPHVIFWI</sequence>
<dbReference type="EnsemblPlants" id="Pp3c11_7390V3.2">
    <property type="protein sequence ID" value="Pp3c11_7390V3.2"/>
    <property type="gene ID" value="Pp3c11_7390"/>
</dbReference>
<dbReference type="EMBL" id="ABEU02000011">
    <property type="protein sequence ID" value="PNR44935.1"/>
    <property type="molecule type" value="Genomic_DNA"/>
</dbReference>
<reference evidence="2" key="3">
    <citation type="submission" date="2020-12" db="UniProtKB">
        <authorList>
            <consortium name="EnsemblPlants"/>
        </authorList>
    </citation>
    <scope>IDENTIFICATION</scope>
</reference>
<evidence type="ECO:0000313" key="3">
    <source>
        <dbReference type="Proteomes" id="UP000006727"/>
    </source>
</evidence>
<evidence type="ECO:0000313" key="1">
    <source>
        <dbReference type="EMBL" id="PNR44935.1"/>
    </source>
</evidence>
<name>A0A2K1JTS7_PHYPA</name>
<accession>A0A2K1JTS7</accession>
<dbReference type="EnsemblPlants" id="Pp3c11_7390V3.1">
    <property type="protein sequence ID" value="Pp3c11_7390V3.1"/>
    <property type="gene ID" value="Pp3c11_7390"/>
</dbReference>
<dbReference type="AlphaFoldDB" id="A0A2K1JTS7"/>
<proteinExistence type="predicted"/>
<evidence type="ECO:0000313" key="2">
    <source>
        <dbReference type="EnsemblPlants" id="Pp3c11_7390V3.1"/>
    </source>
</evidence>
<dbReference type="PaxDb" id="3218-PP1S262_12V6.1"/>
<organism evidence="1">
    <name type="scientific">Physcomitrium patens</name>
    <name type="common">Spreading-leaved earth moss</name>
    <name type="synonym">Physcomitrella patens</name>
    <dbReference type="NCBI Taxonomy" id="3218"/>
    <lineage>
        <taxon>Eukaryota</taxon>
        <taxon>Viridiplantae</taxon>
        <taxon>Streptophyta</taxon>
        <taxon>Embryophyta</taxon>
        <taxon>Bryophyta</taxon>
        <taxon>Bryophytina</taxon>
        <taxon>Bryopsida</taxon>
        <taxon>Funariidae</taxon>
        <taxon>Funariales</taxon>
        <taxon>Funariaceae</taxon>
        <taxon>Physcomitrium</taxon>
    </lineage>
</organism>
<dbReference type="Gramene" id="Pp3c11_7390V3.1">
    <property type="protein sequence ID" value="Pp3c11_7390V3.1"/>
    <property type="gene ID" value="Pp3c11_7390"/>
</dbReference>
<keyword evidence="3" id="KW-1185">Reference proteome</keyword>
<dbReference type="Proteomes" id="UP000006727">
    <property type="component" value="Chromosome 11"/>
</dbReference>
<reference evidence="1 3" key="2">
    <citation type="journal article" date="2018" name="Plant J.">
        <title>The Physcomitrella patens chromosome-scale assembly reveals moss genome structure and evolution.</title>
        <authorList>
            <person name="Lang D."/>
            <person name="Ullrich K.K."/>
            <person name="Murat F."/>
            <person name="Fuchs J."/>
            <person name="Jenkins J."/>
            <person name="Haas F.B."/>
            <person name="Piednoel M."/>
            <person name="Gundlach H."/>
            <person name="Van Bel M."/>
            <person name="Meyberg R."/>
            <person name="Vives C."/>
            <person name="Morata J."/>
            <person name="Symeonidi A."/>
            <person name="Hiss M."/>
            <person name="Muchero W."/>
            <person name="Kamisugi Y."/>
            <person name="Saleh O."/>
            <person name="Blanc G."/>
            <person name="Decker E.L."/>
            <person name="van Gessel N."/>
            <person name="Grimwood J."/>
            <person name="Hayes R.D."/>
            <person name="Graham S.W."/>
            <person name="Gunter L.E."/>
            <person name="McDaniel S.F."/>
            <person name="Hoernstein S.N.W."/>
            <person name="Larsson A."/>
            <person name="Li F.W."/>
            <person name="Perroud P.F."/>
            <person name="Phillips J."/>
            <person name="Ranjan P."/>
            <person name="Rokshar D.S."/>
            <person name="Rothfels C.J."/>
            <person name="Schneider L."/>
            <person name="Shu S."/>
            <person name="Stevenson D.W."/>
            <person name="Thummler F."/>
            <person name="Tillich M."/>
            <person name="Villarreal Aguilar J.C."/>
            <person name="Widiez T."/>
            <person name="Wong G.K."/>
            <person name="Wymore A."/>
            <person name="Zhang Y."/>
            <person name="Zimmer A.D."/>
            <person name="Quatrano R.S."/>
            <person name="Mayer K.F.X."/>
            <person name="Goodstein D."/>
            <person name="Casacuberta J.M."/>
            <person name="Vandepoele K."/>
            <person name="Reski R."/>
            <person name="Cuming A.C."/>
            <person name="Tuskan G.A."/>
            <person name="Maumus F."/>
            <person name="Salse J."/>
            <person name="Schmutz J."/>
            <person name="Rensing S.A."/>
        </authorList>
    </citation>
    <scope>NUCLEOTIDE SEQUENCE [LARGE SCALE GENOMIC DNA]</scope>
    <source>
        <strain evidence="2 3">cv. Gransden 2004</strain>
    </source>
</reference>
<dbReference type="Gramene" id="Pp3c11_7390V3.2">
    <property type="protein sequence ID" value="Pp3c11_7390V3.2"/>
    <property type="gene ID" value="Pp3c11_7390"/>
</dbReference>
<protein>
    <submittedName>
        <fullName evidence="1 2">Uncharacterized protein</fullName>
    </submittedName>
</protein>
<reference evidence="1 3" key="1">
    <citation type="journal article" date="2008" name="Science">
        <title>The Physcomitrella genome reveals evolutionary insights into the conquest of land by plants.</title>
        <authorList>
            <person name="Rensing S."/>
            <person name="Lang D."/>
            <person name="Zimmer A."/>
            <person name="Terry A."/>
            <person name="Salamov A."/>
            <person name="Shapiro H."/>
            <person name="Nishiyama T."/>
            <person name="Perroud P.-F."/>
            <person name="Lindquist E."/>
            <person name="Kamisugi Y."/>
            <person name="Tanahashi T."/>
            <person name="Sakakibara K."/>
            <person name="Fujita T."/>
            <person name="Oishi K."/>
            <person name="Shin-I T."/>
            <person name="Kuroki Y."/>
            <person name="Toyoda A."/>
            <person name="Suzuki Y."/>
            <person name="Hashimoto A."/>
            <person name="Yamaguchi K."/>
            <person name="Sugano A."/>
            <person name="Kohara Y."/>
            <person name="Fujiyama A."/>
            <person name="Anterola A."/>
            <person name="Aoki S."/>
            <person name="Ashton N."/>
            <person name="Barbazuk W.B."/>
            <person name="Barker E."/>
            <person name="Bennetzen J."/>
            <person name="Bezanilla M."/>
            <person name="Blankenship R."/>
            <person name="Cho S.H."/>
            <person name="Dutcher S."/>
            <person name="Estelle M."/>
            <person name="Fawcett J.A."/>
            <person name="Gundlach H."/>
            <person name="Hanada K."/>
            <person name="Heyl A."/>
            <person name="Hicks K.A."/>
            <person name="Hugh J."/>
            <person name="Lohr M."/>
            <person name="Mayer K."/>
            <person name="Melkozernov A."/>
            <person name="Murata T."/>
            <person name="Nelson D."/>
            <person name="Pils B."/>
            <person name="Prigge M."/>
            <person name="Reiss B."/>
            <person name="Renner T."/>
            <person name="Rombauts S."/>
            <person name="Rushton P."/>
            <person name="Sanderfoot A."/>
            <person name="Schween G."/>
            <person name="Shiu S.-H."/>
            <person name="Stueber K."/>
            <person name="Theodoulou F.L."/>
            <person name="Tu H."/>
            <person name="Van de Peer Y."/>
            <person name="Verrier P.J."/>
            <person name="Waters E."/>
            <person name="Wood A."/>
            <person name="Yang L."/>
            <person name="Cove D."/>
            <person name="Cuming A."/>
            <person name="Hasebe M."/>
            <person name="Lucas S."/>
            <person name="Mishler D.B."/>
            <person name="Reski R."/>
            <person name="Grigoriev I."/>
            <person name="Quatrano R.S."/>
            <person name="Boore J.L."/>
        </authorList>
    </citation>
    <scope>NUCLEOTIDE SEQUENCE [LARGE SCALE GENOMIC DNA]</scope>
    <source>
        <strain evidence="2 3">cv. Gransden 2004</strain>
    </source>
</reference>